<dbReference type="RefSeq" id="WP_148340203.1">
    <property type="nucleotide sequence ID" value="NZ_LR699119.1"/>
</dbReference>
<dbReference type="Pfam" id="PF00156">
    <property type="entry name" value="Pribosyltran"/>
    <property type="match status" value="1"/>
</dbReference>
<dbReference type="AlphaFoldDB" id="A0A5E4PIZ0"/>
<evidence type="ECO:0000259" key="1">
    <source>
        <dbReference type="Pfam" id="PF00156"/>
    </source>
</evidence>
<dbReference type="Gene3D" id="3.30.1310.20">
    <property type="entry name" value="PRTase-like"/>
    <property type="match status" value="1"/>
</dbReference>
<dbReference type="Proteomes" id="UP000324194">
    <property type="component" value="Chromosome 1"/>
</dbReference>
<organism evidence="2 3">
    <name type="scientific">Aquicella siphonis</name>
    <dbReference type="NCBI Taxonomy" id="254247"/>
    <lineage>
        <taxon>Bacteria</taxon>
        <taxon>Pseudomonadati</taxon>
        <taxon>Pseudomonadota</taxon>
        <taxon>Gammaproteobacteria</taxon>
        <taxon>Legionellales</taxon>
        <taxon>Coxiellaceae</taxon>
        <taxon>Aquicella</taxon>
    </lineage>
</organism>
<dbReference type="InterPro" id="IPR029057">
    <property type="entry name" value="PRTase-like"/>
</dbReference>
<feature type="domain" description="Phosphoribosyltransferase" evidence="1">
    <location>
        <begin position="9"/>
        <end position="162"/>
    </location>
</feature>
<reference evidence="2 3" key="1">
    <citation type="submission" date="2019-08" db="EMBL/GenBank/DDBJ databases">
        <authorList>
            <person name="Guy L."/>
        </authorList>
    </citation>
    <scope>NUCLEOTIDE SEQUENCE [LARGE SCALE GENOMIC DNA]</scope>
    <source>
        <strain evidence="2 3">SGT-108</strain>
    </source>
</reference>
<gene>
    <name evidence="2" type="ORF">AQUSIP_22510</name>
</gene>
<keyword evidence="2" id="KW-0808">Transferase</keyword>
<proteinExistence type="predicted"/>
<dbReference type="GO" id="GO:0016740">
    <property type="term" value="F:transferase activity"/>
    <property type="evidence" value="ECO:0007669"/>
    <property type="project" value="UniProtKB-KW"/>
</dbReference>
<keyword evidence="3" id="KW-1185">Reference proteome</keyword>
<evidence type="ECO:0000313" key="3">
    <source>
        <dbReference type="Proteomes" id="UP000324194"/>
    </source>
</evidence>
<sequence>MEKYRNRIEAGEILAAELMEYADRDDVVVLALPRGGVPVAFEIAKALHVPLDVFIVRKLGVPGHSELAMGAIAMGDTCVFNEDIISELGIPKDAIDQIIEEEKKELKRREVSYRGDHAFPSLKNKTIILVDDGIATGATMRAAIKALRKSQPAAIIVAVPVADKFMCEHMLPLMDRLVCPRRPLHFYAVGAWYEDFSQTEDEEVRDLLTRSRSFTHIH</sequence>
<dbReference type="InterPro" id="IPR000836">
    <property type="entry name" value="PRTase_dom"/>
</dbReference>
<evidence type="ECO:0000313" key="2">
    <source>
        <dbReference type="EMBL" id="VVC76924.1"/>
    </source>
</evidence>
<dbReference type="Gene3D" id="3.40.50.2020">
    <property type="match status" value="1"/>
</dbReference>
<accession>A0A5E4PIZ0</accession>
<dbReference type="KEGG" id="asip:AQUSIP_22510"/>
<dbReference type="OrthoDB" id="9810066at2"/>
<name>A0A5E4PIZ0_9COXI</name>
<dbReference type="SUPFAM" id="SSF53271">
    <property type="entry name" value="PRTase-like"/>
    <property type="match status" value="1"/>
</dbReference>
<dbReference type="CDD" id="cd06223">
    <property type="entry name" value="PRTases_typeI"/>
    <property type="match status" value="1"/>
</dbReference>
<protein>
    <submittedName>
        <fullName evidence="2">Phosphoribosyl transferase</fullName>
    </submittedName>
</protein>
<dbReference type="EMBL" id="LR699119">
    <property type="protein sequence ID" value="VVC76924.1"/>
    <property type="molecule type" value="Genomic_DNA"/>
</dbReference>